<protein>
    <submittedName>
        <fullName evidence="1">Phage FluMu gp28-like protein</fullName>
    </submittedName>
</protein>
<sequence length="507" mass="56126">MGYFLPYQQRWINDESPLKLYEKSRRIGITYGTSYRAVRKCLREKDGSSFVQWVSSRDTLTAKEFITDYVAMWCREANAVARGLEGDNVEVVDEQHGITAFVVRFRNGARICSLSSNPLAFAGKGGDILLDEMDLHENQETLYAMAYPCITWGGQLEIVSAYSADGSENTQFAQLCREAAGENPKGFSFHRTTLDDAIAESFVEKVNEVKRKKGRPVQTREEFREQIRRGCVNRGAFESQYLCIPNQATGQQAITPVDLAAAKQKFEILRKHLTGNAGPLDLADPCVGLYADRRYWSDLSDLSGWSGRVCFGWDIAVTGDLACIWLNERLPGDIYRLAACLTFKNCKVESQRRVVEAILDGLPYAVGAGDASGLGTSDCASLEALYFGRFLGPKFTAPFKLAMYTMLQGVYEARRQLLPAAYPEIASDVAAMRKTASASDRLVFAASRNELLPDSHCDLMTAGALAVWAGETIDGGPCFMAVPERPAAAGGGEYDRYARYRTGRNAW</sequence>
<evidence type="ECO:0000313" key="1">
    <source>
        <dbReference type="EMBL" id="PVY45232.1"/>
    </source>
</evidence>
<keyword evidence="2" id="KW-1185">Reference proteome</keyword>
<dbReference type="Proteomes" id="UP000245959">
    <property type="component" value="Unassembled WGS sequence"/>
</dbReference>
<dbReference type="RefSeq" id="WP_116882803.1">
    <property type="nucleotide sequence ID" value="NZ_CABMMC010000020.1"/>
</dbReference>
<accession>A0A2U1B9D8</accession>
<dbReference type="OrthoDB" id="9801658at2"/>
<evidence type="ECO:0000313" key="2">
    <source>
        <dbReference type="Proteomes" id="UP000245959"/>
    </source>
</evidence>
<comment type="caution">
    <text evidence="1">The sequence shown here is derived from an EMBL/GenBank/DDBJ whole genome shotgun (WGS) entry which is preliminary data.</text>
</comment>
<dbReference type="GeneID" id="78294128"/>
<dbReference type="Gene3D" id="3.40.50.300">
    <property type="entry name" value="P-loop containing nucleotide triphosphate hydrolases"/>
    <property type="match status" value="1"/>
</dbReference>
<proteinExistence type="predicted"/>
<reference evidence="1 2" key="1">
    <citation type="submission" date="2018-04" db="EMBL/GenBank/DDBJ databases">
        <title>Genomic Encyclopedia of Type Strains, Phase IV (KMG-IV): sequencing the most valuable type-strain genomes for metagenomic binning, comparative biology and taxonomic classification.</title>
        <authorList>
            <person name="Goeker M."/>
        </authorList>
    </citation>
    <scope>NUCLEOTIDE SEQUENCE [LARGE SCALE GENOMIC DNA]</scope>
    <source>
        <strain evidence="1 2">DSM 14823</strain>
    </source>
</reference>
<dbReference type="AlphaFoldDB" id="A0A2U1B9D8"/>
<gene>
    <name evidence="1" type="ORF">C8D82_103146</name>
</gene>
<organism evidence="1 2">
    <name type="scientific">Victivallis vadensis</name>
    <dbReference type="NCBI Taxonomy" id="172901"/>
    <lineage>
        <taxon>Bacteria</taxon>
        <taxon>Pseudomonadati</taxon>
        <taxon>Lentisphaerota</taxon>
        <taxon>Lentisphaeria</taxon>
        <taxon>Victivallales</taxon>
        <taxon>Victivallaceae</taxon>
        <taxon>Victivallis</taxon>
    </lineage>
</organism>
<dbReference type="InterPro" id="IPR027417">
    <property type="entry name" value="P-loop_NTPase"/>
</dbReference>
<name>A0A2U1B9D8_9BACT</name>
<dbReference type="Gene3D" id="3.30.420.240">
    <property type="match status" value="1"/>
</dbReference>
<dbReference type="EMBL" id="QEKH01000003">
    <property type="protein sequence ID" value="PVY45232.1"/>
    <property type="molecule type" value="Genomic_DNA"/>
</dbReference>